<dbReference type="RefSeq" id="WP_345104906.1">
    <property type="nucleotide sequence ID" value="NZ_BAABCV010000008.1"/>
</dbReference>
<evidence type="ECO:0000256" key="5">
    <source>
        <dbReference type="ARBA" id="ARBA00022676"/>
    </source>
</evidence>
<evidence type="ECO:0000259" key="9">
    <source>
        <dbReference type="Pfam" id="PF00534"/>
    </source>
</evidence>
<evidence type="ECO:0000259" key="10">
    <source>
        <dbReference type="Pfam" id="PF08323"/>
    </source>
</evidence>
<dbReference type="SUPFAM" id="SSF53756">
    <property type="entry name" value="UDP-Glycosyltransferase/glycogen phosphorylase"/>
    <property type="match status" value="1"/>
</dbReference>
<organism evidence="11 12">
    <name type="scientific">Mucilaginibacter panaciglaebae</name>
    <dbReference type="NCBI Taxonomy" id="502331"/>
    <lineage>
        <taxon>Bacteria</taxon>
        <taxon>Pseudomonadati</taxon>
        <taxon>Bacteroidota</taxon>
        <taxon>Sphingobacteriia</taxon>
        <taxon>Sphingobacteriales</taxon>
        <taxon>Sphingobacteriaceae</taxon>
        <taxon>Mucilaginibacter</taxon>
    </lineage>
</organism>
<comment type="caution">
    <text evidence="11">The sequence shown here is derived from an EMBL/GenBank/DDBJ whole genome shotgun (WGS) entry which is preliminary data.</text>
</comment>
<dbReference type="Pfam" id="PF00534">
    <property type="entry name" value="Glycos_transf_1"/>
    <property type="match status" value="1"/>
</dbReference>
<evidence type="ECO:0000256" key="2">
    <source>
        <dbReference type="ARBA" id="ARBA00002764"/>
    </source>
</evidence>
<dbReference type="InterPro" id="IPR013534">
    <property type="entry name" value="Starch_synth_cat_dom"/>
</dbReference>
<dbReference type="Gene3D" id="3.40.50.2000">
    <property type="entry name" value="Glycogen Phosphorylase B"/>
    <property type="match status" value="2"/>
</dbReference>
<sequence>MKIYHLSAECYPVAKVGGLADVVGALPKYQNLAGLDAAVVMPFYDRKFIRENEFETVFQSATLLGTRRLYFEILREKTNKLGFPLYLVKIPGLVDRENIYSYPDETEQFISFQLAFLDWISYSQQSPDIIHCHDHHSGLVPFLLKYSKLYARLANTPTVFTIHNGQYHGAFGWDKLSYLPEIDLSKTGLLDWSGGINPLASAVRCADRYTTVSPSYLDELSHNSNGLEYLFFLERDKGIGIINGIDTEVWNPATDPMIAAKYEALKVTAGKKENKEALCARFNLDPAKPVVNFIGRLVVEKGADVLPAAVETSLTDYAGKVNFLILGTGDPDTEKELQELKEKFPGGCNVYIGYNEELAHLCYAGSDFLLMPSRVEPCGLNQLYSLRYGTVPMVRSTGGLKDTVIDFGDKGGYGIRYNNTSVEDICYSISRAIELYADHKKMQTLRKRMMALDFSWDKSAKQYMELYKSIISTTTI</sequence>
<comment type="function">
    <text evidence="2 8">Synthesizes alpha-1,4-glucan chains using ADP-glucose.</text>
</comment>
<keyword evidence="12" id="KW-1185">Reference proteome</keyword>
<feature type="domain" description="Glycosyl transferase family 1" evidence="9">
    <location>
        <begin position="281"/>
        <end position="442"/>
    </location>
</feature>
<evidence type="ECO:0000256" key="1">
    <source>
        <dbReference type="ARBA" id="ARBA00001478"/>
    </source>
</evidence>
<dbReference type="EMBL" id="BAABCV010000008">
    <property type="protein sequence ID" value="GAA4099588.1"/>
    <property type="molecule type" value="Genomic_DNA"/>
</dbReference>
<dbReference type="PANTHER" id="PTHR45825:SF11">
    <property type="entry name" value="ALPHA AMYLASE DOMAIN-CONTAINING PROTEIN"/>
    <property type="match status" value="1"/>
</dbReference>
<dbReference type="PANTHER" id="PTHR45825">
    <property type="entry name" value="GRANULE-BOUND STARCH SYNTHASE 1, CHLOROPLASTIC/AMYLOPLASTIC"/>
    <property type="match status" value="1"/>
</dbReference>
<evidence type="ECO:0000313" key="12">
    <source>
        <dbReference type="Proteomes" id="UP001500841"/>
    </source>
</evidence>
<comment type="pathway">
    <text evidence="3 8">Glycan biosynthesis; glycogen biosynthesis.</text>
</comment>
<comment type="similarity">
    <text evidence="4 8">Belongs to the glycosyltransferase 1 family. Bacterial/plant glycogen synthase subfamily.</text>
</comment>
<reference evidence="12" key="1">
    <citation type="journal article" date="2019" name="Int. J. Syst. Evol. Microbiol.">
        <title>The Global Catalogue of Microorganisms (GCM) 10K type strain sequencing project: providing services to taxonomists for standard genome sequencing and annotation.</title>
        <authorList>
            <consortium name="The Broad Institute Genomics Platform"/>
            <consortium name="The Broad Institute Genome Sequencing Center for Infectious Disease"/>
            <person name="Wu L."/>
            <person name="Ma J."/>
        </authorList>
    </citation>
    <scope>NUCLEOTIDE SEQUENCE [LARGE SCALE GENOMIC DNA]</scope>
    <source>
        <strain evidence="12">JCM 17085</strain>
    </source>
</reference>
<feature type="binding site" evidence="8">
    <location>
        <position position="15"/>
    </location>
    <ligand>
        <name>ADP-alpha-D-glucose</name>
        <dbReference type="ChEBI" id="CHEBI:57498"/>
    </ligand>
</feature>
<dbReference type="NCBIfam" id="TIGR02095">
    <property type="entry name" value="glgA"/>
    <property type="match status" value="1"/>
</dbReference>
<name>A0ABP7WY92_9SPHI</name>
<comment type="catalytic activity">
    <reaction evidence="1 8">
        <text>[(1-&gt;4)-alpha-D-glucosyl](n) + ADP-alpha-D-glucose = [(1-&gt;4)-alpha-D-glucosyl](n+1) + ADP + H(+)</text>
        <dbReference type="Rhea" id="RHEA:18189"/>
        <dbReference type="Rhea" id="RHEA-COMP:9584"/>
        <dbReference type="Rhea" id="RHEA-COMP:9587"/>
        <dbReference type="ChEBI" id="CHEBI:15378"/>
        <dbReference type="ChEBI" id="CHEBI:15444"/>
        <dbReference type="ChEBI" id="CHEBI:57498"/>
        <dbReference type="ChEBI" id="CHEBI:456216"/>
        <dbReference type="EC" id="2.4.1.21"/>
    </reaction>
</comment>
<protein>
    <recommendedName>
        <fullName evidence="8">Glycogen synthase</fullName>
        <ecNumber evidence="8">2.4.1.21</ecNumber>
    </recommendedName>
    <alternativeName>
        <fullName evidence="8">Starch [bacterial glycogen] synthase</fullName>
    </alternativeName>
</protein>
<gene>
    <name evidence="8 11" type="primary">glgA</name>
    <name evidence="11" type="ORF">GCM10022392_24900</name>
</gene>
<evidence type="ECO:0000256" key="8">
    <source>
        <dbReference type="HAMAP-Rule" id="MF_00484"/>
    </source>
</evidence>
<evidence type="ECO:0000256" key="4">
    <source>
        <dbReference type="ARBA" id="ARBA00010281"/>
    </source>
</evidence>
<dbReference type="Pfam" id="PF08323">
    <property type="entry name" value="Glyco_transf_5"/>
    <property type="match status" value="1"/>
</dbReference>
<dbReference type="Proteomes" id="UP001500841">
    <property type="component" value="Unassembled WGS sequence"/>
</dbReference>
<keyword evidence="7 8" id="KW-0320">Glycogen biosynthesis</keyword>
<proteinExistence type="inferred from homology"/>
<dbReference type="EC" id="2.4.1.21" evidence="8"/>
<evidence type="ECO:0000313" key="11">
    <source>
        <dbReference type="EMBL" id="GAA4099588.1"/>
    </source>
</evidence>
<keyword evidence="5 8" id="KW-0328">Glycosyltransferase</keyword>
<dbReference type="InterPro" id="IPR011835">
    <property type="entry name" value="GS/SS"/>
</dbReference>
<keyword evidence="6 8" id="KW-0808">Transferase</keyword>
<dbReference type="CDD" id="cd03791">
    <property type="entry name" value="GT5_Glycogen_synthase_DULL1-like"/>
    <property type="match status" value="1"/>
</dbReference>
<dbReference type="HAMAP" id="MF_00484">
    <property type="entry name" value="Glycogen_synth"/>
    <property type="match status" value="1"/>
</dbReference>
<accession>A0ABP7WY92</accession>
<evidence type="ECO:0000256" key="3">
    <source>
        <dbReference type="ARBA" id="ARBA00004964"/>
    </source>
</evidence>
<evidence type="ECO:0000256" key="7">
    <source>
        <dbReference type="ARBA" id="ARBA00023056"/>
    </source>
</evidence>
<evidence type="ECO:0000256" key="6">
    <source>
        <dbReference type="ARBA" id="ARBA00022679"/>
    </source>
</evidence>
<dbReference type="InterPro" id="IPR001296">
    <property type="entry name" value="Glyco_trans_1"/>
</dbReference>
<feature type="domain" description="Starch synthase catalytic" evidence="10">
    <location>
        <begin position="2"/>
        <end position="228"/>
    </location>
</feature>